<dbReference type="AlphaFoldDB" id="A0A4W4FJ78"/>
<evidence type="ECO:0000313" key="2">
    <source>
        <dbReference type="Proteomes" id="UP000314983"/>
    </source>
</evidence>
<reference evidence="1" key="4">
    <citation type="submission" date="2025-08" db="UniProtKB">
        <authorList>
            <consortium name="Ensembl"/>
        </authorList>
    </citation>
    <scope>IDENTIFICATION</scope>
</reference>
<dbReference type="Ensembl" id="ENSEEET00000025221.2">
    <property type="protein sequence ID" value="ENSEEEP00000024933.1"/>
    <property type="gene ID" value="ENSEEEG00000012090.2"/>
</dbReference>
<organism evidence="1 2">
    <name type="scientific">Electrophorus electricus</name>
    <name type="common">Electric eel</name>
    <name type="synonym">Gymnotus electricus</name>
    <dbReference type="NCBI Taxonomy" id="8005"/>
    <lineage>
        <taxon>Eukaryota</taxon>
        <taxon>Metazoa</taxon>
        <taxon>Chordata</taxon>
        <taxon>Craniata</taxon>
        <taxon>Vertebrata</taxon>
        <taxon>Euteleostomi</taxon>
        <taxon>Actinopterygii</taxon>
        <taxon>Neopterygii</taxon>
        <taxon>Teleostei</taxon>
        <taxon>Ostariophysi</taxon>
        <taxon>Gymnotiformes</taxon>
        <taxon>Gymnotoidei</taxon>
        <taxon>Gymnotidae</taxon>
        <taxon>Electrophorus</taxon>
    </lineage>
</organism>
<reference evidence="1" key="5">
    <citation type="submission" date="2025-09" db="UniProtKB">
        <authorList>
            <consortium name="Ensembl"/>
        </authorList>
    </citation>
    <scope>IDENTIFICATION</scope>
</reference>
<reference evidence="2" key="1">
    <citation type="journal article" date="2014" name="Science">
        <title>Nonhuman genetics. Genomic basis for the convergent evolution of electric organs.</title>
        <authorList>
            <person name="Gallant J.R."/>
            <person name="Traeger L.L."/>
            <person name="Volkening J.D."/>
            <person name="Moffett H."/>
            <person name="Chen P.H."/>
            <person name="Novina C.D."/>
            <person name="Phillips G.N.Jr."/>
            <person name="Anand R."/>
            <person name="Wells G.B."/>
            <person name="Pinch M."/>
            <person name="Guth R."/>
            <person name="Unguez G.A."/>
            <person name="Albert J.S."/>
            <person name="Zakon H.H."/>
            <person name="Samanta M.P."/>
            <person name="Sussman M.R."/>
        </authorList>
    </citation>
    <scope>NUCLEOTIDE SEQUENCE [LARGE SCALE GENOMIC DNA]</scope>
</reference>
<protein>
    <submittedName>
        <fullName evidence="1">Uncharacterized protein</fullName>
    </submittedName>
</protein>
<evidence type="ECO:0000313" key="1">
    <source>
        <dbReference type="Ensembl" id="ENSEEEP00000024933.1"/>
    </source>
</evidence>
<dbReference type="Proteomes" id="UP000314983">
    <property type="component" value="Chromosome 9"/>
</dbReference>
<dbReference type="GeneTree" id="ENSGT00940000177029"/>
<proteinExistence type="predicted"/>
<name>A0A4W4FJ78_ELEEL</name>
<sequence length="152" mass="16149">VVPLAVVDLLVDRPRLGGARAHVQQQIQVSVQHLDGEEVHLQCEGALGLLGLLLGPPVAEEQQAIGLRGAEVEGDGARLLGVPLVQGNEGLRGLKRDGVKSGHVLTLEGHHTMDLHLVVALQSQPGELQSHVVVFVYHLSNDRPGVNRKGGH</sequence>
<reference evidence="2" key="2">
    <citation type="journal article" date="2017" name="Sci. Adv.">
        <title>A tail of two voltages: Proteomic comparison of the three electric organs of the electric eel.</title>
        <authorList>
            <person name="Traeger L.L."/>
            <person name="Sabat G."/>
            <person name="Barrett-Wilt G.A."/>
            <person name="Wells G.B."/>
            <person name="Sussman M.R."/>
        </authorList>
    </citation>
    <scope>NUCLEOTIDE SEQUENCE [LARGE SCALE GENOMIC DNA]</scope>
</reference>
<keyword evidence="2" id="KW-1185">Reference proteome</keyword>
<dbReference type="OMA" id="FHGKEVY"/>
<gene>
    <name evidence="1" type="primary">URM1</name>
</gene>
<reference evidence="1" key="3">
    <citation type="submission" date="2020-05" db="EMBL/GenBank/DDBJ databases">
        <title>Electrophorus electricus (electric eel) genome, fEleEle1, primary haplotype.</title>
        <authorList>
            <person name="Myers G."/>
            <person name="Meyer A."/>
            <person name="Fedrigo O."/>
            <person name="Formenti G."/>
            <person name="Rhie A."/>
            <person name="Tracey A."/>
            <person name="Sims Y."/>
            <person name="Jarvis E.D."/>
        </authorList>
    </citation>
    <scope>NUCLEOTIDE SEQUENCE [LARGE SCALE GENOMIC DNA]</scope>
</reference>
<accession>A0A4W4FJ78</accession>